<keyword evidence="3" id="KW-1185">Reference proteome</keyword>
<gene>
    <name evidence="2" type="ORF">FD04_GL000139</name>
</gene>
<proteinExistence type="predicted"/>
<dbReference type="PANTHER" id="PTHR37806:SF1">
    <property type="entry name" value="PEPTIDASE C39-LIKE DOMAIN-CONTAINING PROTEIN"/>
    <property type="match status" value="1"/>
</dbReference>
<dbReference type="Pfam" id="PF13529">
    <property type="entry name" value="Peptidase_C39_2"/>
    <property type="match status" value="1"/>
</dbReference>
<feature type="domain" description="Peptidase C39-like" evidence="1">
    <location>
        <begin position="78"/>
        <end position="225"/>
    </location>
</feature>
<dbReference type="AlphaFoldDB" id="A0A0R1LTC6"/>
<dbReference type="Proteomes" id="UP000051160">
    <property type="component" value="Unassembled WGS sequence"/>
</dbReference>
<organism evidence="2 3">
    <name type="scientific">Secundilactobacillus odoratitofui DSM 19909 = JCM 15043</name>
    <dbReference type="NCBI Taxonomy" id="1423776"/>
    <lineage>
        <taxon>Bacteria</taxon>
        <taxon>Bacillati</taxon>
        <taxon>Bacillota</taxon>
        <taxon>Bacilli</taxon>
        <taxon>Lactobacillales</taxon>
        <taxon>Lactobacillaceae</taxon>
        <taxon>Secundilactobacillus</taxon>
    </lineage>
</organism>
<comment type="caution">
    <text evidence="2">The sequence shown here is derived from an EMBL/GenBank/DDBJ whole genome shotgun (WGS) entry which is preliminary data.</text>
</comment>
<reference evidence="2 3" key="1">
    <citation type="journal article" date="2015" name="Genome Announc.">
        <title>Expanding the biotechnology potential of lactobacilli through comparative genomics of 213 strains and associated genera.</title>
        <authorList>
            <person name="Sun Z."/>
            <person name="Harris H.M."/>
            <person name="McCann A."/>
            <person name="Guo C."/>
            <person name="Argimon S."/>
            <person name="Zhang W."/>
            <person name="Yang X."/>
            <person name="Jeffery I.B."/>
            <person name="Cooney J.C."/>
            <person name="Kagawa T.F."/>
            <person name="Liu W."/>
            <person name="Song Y."/>
            <person name="Salvetti E."/>
            <person name="Wrobel A."/>
            <person name="Rasinkangas P."/>
            <person name="Parkhill J."/>
            <person name="Rea M.C."/>
            <person name="O'Sullivan O."/>
            <person name="Ritari J."/>
            <person name="Douillard F.P."/>
            <person name="Paul Ross R."/>
            <person name="Yang R."/>
            <person name="Briner A.E."/>
            <person name="Felis G.E."/>
            <person name="de Vos W.M."/>
            <person name="Barrangou R."/>
            <person name="Klaenhammer T.R."/>
            <person name="Caufield P.W."/>
            <person name="Cui Y."/>
            <person name="Zhang H."/>
            <person name="O'Toole P.W."/>
        </authorList>
    </citation>
    <scope>NUCLEOTIDE SEQUENCE [LARGE SCALE GENOMIC DNA]</scope>
    <source>
        <strain evidence="2 3">DSM 19909</strain>
    </source>
</reference>
<accession>A0A0R1LTC6</accession>
<protein>
    <recommendedName>
        <fullName evidence="1">Peptidase C39-like domain-containing protein</fullName>
    </recommendedName>
</protein>
<dbReference type="PATRIC" id="fig|1423776.4.peg.137"/>
<dbReference type="InterPro" id="IPR039564">
    <property type="entry name" value="Peptidase_C39-like"/>
</dbReference>
<evidence type="ECO:0000313" key="3">
    <source>
        <dbReference type="Proteomes" id="UP000051160"/>
    </source>
</evidence>
<dbReference type="STRING" id="1423776.FD04_GL000139"/>
<name>A0A0R1LTC6_9LACO</name>
<sequence length="251" mass="28371">MVILSAGARLFDADGDLIKRTAPHEQLKIEAEVVDEKGRHYYQLDPDRFVLKNDVTTEITKWQAAHDDQAEYHYLNAENINQIRWGMPNGCEPAALLEGLHLMGYAQTLSYLDFIAEMPRATDYNPYHGFGGEPDENVPGHFEAIFPEPLAKWARQYGPAHQLANAEIEDLRQLIAQKKPIVTYVTVGFETPESAQYSFGEALSNNHAVLLDGYFGDDLLHVSDPIDGRYWLSTARFKQAYDARKWAVSIG</sequence>
<dbReference type="Gene3D" id="3.90.70.10">
    <property type="entry name" value="Cysteine proteinases"/>
    <property type="match status" value="1"/>
</dbReference>
<dbReference type="PANTHER" id="PTHR37806">
    <property type="entry name" value="LMO0724 PROTEIN"/>
    <property type="match status" value="1"/>
</dbReference>
<evidence type="ECO:0000259" key="1">
    <source>
        <dbReference type="Pfam" id="PF13529"/>
    </source>
</evidence>
<dbReference type="EMBL" id="AZEE01000025">
    <property type="protein sequence ID" value="KRK98990.1"/>
    <property type="molecule type" value="Genomic_DNA"/>
</dbReference>
<evidence type="ECO:0000313" key="2">
    <source>
        <dbReference type="EMBL" id="KRK98990.1"/>
    </source>
</evidence>